<dbReference type="EMBL" id="JAWHQM010000032">
    <property type="protein sequence ID" value="KAK5633423.1"/>
    <property type="molecule type" value="Genomic_DNA"/>
</dbReference>
<evidence type="ECO:0000313" key="2">
    <source>
        <dbReference type="EMBL" id="KAK5633423.1"/>
    </source>
</evidence>
<dbReference type="AlphaFoldDB" id="A0AAN7UUG4"/>
<feature type="region of interest" description="Disordered" evidence="1">
    <location>
        <begin position="25"/>
        <end position="71"/>
    </location>
</feature>
<gene>
    <name evidence="2" type="ORF">RRF57_009137</name>
</gene>
<organism evidence="2 3">
    <name type="scientific">Xylaria bambusicola</name>
    <dbReference type="NCBI Taxonomy" id="326684"/>
    <lineage>
        <taxon>Eukaryota</taxon>
        <taxon>Fungi</taxon>
        <taxon>Dikarya</taxon>
        <taxon>Ascomycota</taxon>
        <taxon>Pezizomycotina</taxon>
        <taxon>Sordariomycetes</taxon>
        <taxon>Xylariomycetidae</taxon>
        <taxon>Xylariales</taxon>
        <taxon>Xylariaceae</taxon>
        <taxon>Xylaria</taxon>
    </lineage>
</organism>
<evidence type="ECO:0000256" key="1">
    <source>
        <dbReference type="SAM" id="MobiDB-lite"/>
    </source>
</evidence>
<evidence type="ECO:0000313" key="3">
    <source>
        <dbReference type="Proteomes" id="UP001305414"/>
    </source>
</evidence>
<sequence length="71" mass="7171">MGERGASAPSVRSATSAICAGIADGAYRDSGAGGQREIWREHGGGLSAETETETGLDLDTPPGDRPGAGRR</sequence>
<name>A0AAN7UUG4_9PEZI</name>
<comment type="caution">
    <text evidence="2">The sequence shown here is derived from an EMBL/GenBank/DDBJ whole genome shotgun (WGS) entry which is preliminary data.</text>
</comment>
<accession>A0AAN7UUG4</accession>
<reference evidence="2 3" key="1">
    <citation type="submission" date="2023-10" db="EMBL/GenBank/DDBJ databases">
        <title>Draft genome sequence of Xylaria bambusicola isolate GMP-LS, the root and basal stem rot pathogen of sugarcane in Indonesia.</title>
        <authorList>
            <person name="Selvaraj P."/>
            <person name="Muralishankar V."/>
            <person name="Muruganantham S."/>
            <person name="Sp S."/>
            <person name="Haryani S."/>
            <person name="Lau K.J.X."/>
            <person name="Naqvi N.I."/>
        </authorList>
    </citation>
    <scope>NUCLEOTIDE SEQUENCE [LARGE SCALE GENOMIC DNA]</scope>
    <source>
        <strain evidence="2">GMP-LS</strain>
    </source>
</reference>
<dbReference type="Proteomes" id="UP001305414">
    <property type="component" value="Unassembled WGS sequence"/>
</dbReference>
<keyword evidence="3" id="KW-1185">Reference proteome</keyword>
<proteinExistence type="predicted"/>
<protein>
    <submittedName>
        <fullName evidence="2">Uncharacterized protein</fullName>
    </submittedName>
</protein>